<name>A0A9N9JBJ8_9GLOM</name>
<evidence type="ECO:0000313" key="1">
    <source>
        <dbReference type="EMBL" id="CAG8774337.1"/>
    </source>
</evidence>
<dbReference type="EMBL" id="CAJVPZ010048563">
    <property type="protein sequence ID" value="CAG8774337.1"/>
    <property type="molecule type" value="Genomic_DNA"/>
</dbReference>
<sequence length="85" mass="9714">KIIDIGSIAKTVEALKKSKNQPPGFESFEITRDELIDPFIEMVSNLRGNKPYREKLDPLPNLVRDTNLENDAKKLSEVYQDIIRG</sequence>
<keyword evidence="2" id="KW-1185">Reference proteome</keyword>
<comment type="caution">
    <text evidence="1">The sequence shown here is derived from an EMBL/GenBank/DDBJ whole genome shotgun (WGS) entry which is preliminary data.</text>
</comment>
<feature type="non-terminal residue" evidence="1">
    <location>
        <position position="85"/>
    </location>
</feature>
<reference evidence="1" key="1">
    <citation type="submission" date="2021-06" db="EMBL/GenBank/DDBJ databases">
        <authorList>
            <person name="Kallberg Y."/>
            <person name="Tangrot J."/>
            <person name="Rosling A."/>
        </authorList>
    </citation>
    <scope>NUCLEOTIDE SEQUENCE</scope>
    <source>
        <strain evidence="1">IN212</strain>
    </source>
</reference>
<organism evidence="1 2">
    <name type="scientific">Racocetra fulgida</name>
    <dbReference type="NCBI Taxonomy" id="60492"/>
    <lineage>
        <taxon>Eukaryota</taxon>
        <taxon>Fungi</taxon>
        <taxon>Fungi incertae sedis</taxon>
        <taxon>Mucoromycota</taxon>
        <taxon>Glomeromycotina</taxon>
        <taxon>Glomeromycetes</taxon>
        <taxon>Diversisporales</taxon>
        <taxon>Gigasporaceae</taxon>
        <taxon>Racocetra</taxon>
    </lineage>
</organism>
<evidence type="ECO:0000313" key="2">
    <source>
        <dbReference type="Proteomes" id="UP000789396"/>
    </source>
</evidence>
<protein>
    <submittedName>
        <fullName evidence="1">7_t:CDS:1</fullName>
    </submittedName>
</protein>
<dbReference type="AlphaFoldDB" id="A0A9N9JBJ8"/>
<feature type="non-terminal residue" evidence="1">
    <location>
        <position position="1"/>
    </location>
</feature>
<gene>
    <name evidence="1" type="ORF">RFULGI_LOCUS15309</name>
</gene>
<accession>A0A9N9JBJ8</accession>
<dbReference type="Proteomes" id="UP000789396">
    <property type="component" value="Unassembled WGS sequence"/>
</dbReference>
<proteinExistence type="predicted"/>
<dbReference type="OrthoDB" id="10397197at2759"/>